<comment type="caution">
    <text evidence="1">The sequence shown here is derived from an EMBL/GenBank/DDBJ whole genome shotgun (WGS) entry which is preliminary data.</text>
</comment>
<protein>
    <recommendedName>
        <fullName evidence="3">TonB-dependent receptor</fullName>
    </recommendedName>
</protein>
<proteinExistence type="predicted"/>
<dbReference type="Proteomes" id="UP000632774">
    <property type="component" value="Unassembled WGS sequence"/>
</dbReference>
<keyword evidence="2" id="KW-1185">Reference proteome</keyword>
<dbReference type="Gene3D" id="2.170.130.10">
    <property type="entry name" value="TonB-dependent receptor, plug domain"/>
    <property type="match status" value="1"/>
</dbReference>
<name>A0ABR9XES6_9SPHI</name>
<organism evidence="1 2">
    <name type="scientific">Mucilaginibacter boryungensis</name>
    <dbReference type="NCBI Taxonomy" id="768480"/>
    <lineage>
        <taxon>Bacteria</taxon>
        <taxon>Pseudomonadati</taxon>
        <taxon>Bacteroidota</taxon>
        <taxon>Sphingobacteriia</taxon>
        <taxon>Sphingobacteriales</taxon>
        <taxon>Sphingobacteriaceae</taxon>
        <taxon>Mucilaginibacter</taxon>
    </lineage>
</organism>
<dbReference type="RefSeq" id="WP_194104960.1">
    <property type="nucleotide sequence ID" value="NZ_JADFFM010000001.1"/>
</dbReference>
<sequence length="166" mass="18265">MLKRLLIVLLLCFPVVLKAQVILPAVNAKDLLYVVDSVKTTKEQFNAVNPKDISSAEILKGEAVTAKYGTEGANGVAIITTKKFAIAAYQQKFSMFSDDFESFLTSHGKDDSQFIYVVDGVQVEKNNSESYKLNSIPKDKIESVTFVQDQPEGSKIAAKIVIVTKK</sequence>
<dbReference type="InterPro" id="IPR037066">
    <property type="entry name" value="Plug_dom_sf"/>
</dbReference>
<reference evidence="1 2" key="1">
    <citation type="submission" date="2020-10" db="EMBL/GenBank/DDBJ databases">
        <title>Mucilaginibacter mali sp. nov., isolated from rhizosphere soil of apple orchard.</title>
        <authorList>
            <person name="Lee J.-S."/>
            <person name="Kim H.S."/>
            <person name="Kim J.-S."/>
        </authorList>
    </citation>
    <scope>NUCLEOTIDE SEQUENCE [LARGE SCALE GENOMIC DNA]</scope>
    <source>
        <strain evidence="1 2">KCTC 23157</strain>
    </source>
</reference>
<evidence type="ECO:0008006" key="3">
    <source>
        <dbReference type="Google" id="ProtNLM"/>
    </source>
</evidence>
<dbReference type="EMBL" id="JADFFM010000001">
    <property type="protein sequence ID" value="MBE9665563.1"/>
    <property type="molecule type" value="Genomic_DNA"/>
</dbReference>
<gene>
    <name evidence="1" type="ORF">IRJ18_04260</name>
</gene>
<dbReference type="SUPFAM" id="SSF56935">
    <property type="entry name" value="Porins"/>
    <property type="match status" value="1"/>
</dbReference>
<accession>A0ABR9XES6</accession>
<evidence type="ECO:0000313" key="1">
    <source>
        <dbReference type="EMBL" id="MBE9665563.1"/>
    </source>
</evidence>
<evidence type="ECO:0000313" key="2">
    <source>
        <dbReference type="Proteomes" id="UP000632774"/>
    </source>
</evidence>